<evidence type="ECO:0000259" key="9">
    <source>
        <dbReference type="PROSITE" id="PS51709"/>
    </source>
</evidence>
<dbReference type="GO" id="GO:0046872">
    <property type="term" value="F:metal ion binding"/>
    <property type="evidence" value="ECO:0007669"/>
    <property type="project" value="UniProtKB-KW"/>
</dbReference>
<dbReference type="InterPro" id="IPR031168">
    <property type="entry name" value="G_TrmE"/>
</dbReference>
<dbReference type="KEGG" id="reo:HUE58_05235"/>
<keyword evidence="5 6" id="KW-0342">GTP-binding</keyword>
<dbReference type="InterPro" id="IPR005225">
    <property type="entry name" value="Small_GTP-bd"/>
</dbReference>
<evidence type="ECO:0000256" key="2">
    <source>
        <dbReference type="ARBA" id="ARBA00022694"/>
    </source>
</evidence>
<feature type="binding site" evidence="6">
    <location>
        <position position="250"/>
    </location>
    <ligand>
        <name>K(+)</name>
        <dbReference type="ChEBI" id="CHEBI:29103"/>
    </ligand>
</feature>
<organism evidence="10 11">
    <name type="scientific">Candidatus Ruthia endofausta</name>
    <dbReference type="NCBI Taxonomy" id="2738852"/>
    <lineage>
        <taxon>Bacteria</taxon>
        <taxon>Pseudomonadati</taxon>
        <taxon>Pseudomonadota</taxon>
        <taxon>Gammaproteobacteria</taxon>
        <taxon>Candidatus Pseudothioglobaceae</taxon>
        <taxon>Candidatus Ruthturnera</taxon>
    </lineage>
</organism>
<dbReference type="NCBIfam" id="NF003661">
    <property type="entry name" value="PRK05291.1-3"/>
    <property type="match status" value="1"/>
</dbReference>
<feature type="binding site" evidence="6">
    <location>
        <begin position="245"/>
        <end position="251"/>
    </location>
    <ligand>
        <name>GTP</name>
        <dbReference type="ChEBI" id="CHEBI:37565"/>
    </ligand>
</feature>
<keyword evidence="6" id="KW-0460">Magnesium</keyword>
<dbReference type="InterPro" id="IPR027417">
    <property type="entry name" value="P-loop_NTPase"/>
</dbReference>
<dbReference type="EC" id="3.6.-.-" evidence="6"/>
<dbReference type="EMBL" id="CP054490">
    <property type="protein sequence ID" value="QKQ24510.1"/>
    <property type="molecule type" value="Genomic_DNA"/>
</dbReference>
<dbReference type="InterPro" id="IPR018948">
    <property type="entry name" value="GTP-bd_TrmE_N"/>
</dbReference>
<evidence type="ECO:0000313" key="10">
    <source>
        <dbReference type="EMBL" id="QKQ24510.1"/>
    </source>
</evidence>
<feature type="binding site" evidence="6">
    <location>
        <position position="251"/>
    </location>
    <ligand>
        <name>Mg(2+)</name>
        <dbReference type="ChEBI" id="CHEBI:18420"/>
    </ligand>
</feature>
<keyword evidence="11" id="KW-1185">Reference proteome</keyword>
<reference evidence="10 11" key="1">
    <citation type="submission" date="2020-05" db="EMBL/GenBank/DDBJ databases">
        <title>Horizontal transmission and recombination maintain forever young bacterial symbiont genomes.</title>
        <authorList>
            <person name="Russell S.L."/>
            <person name="Pepper-Tunick E."/>
            <person name="Svedberg J."/>
            <person name="Byrne A."/>
            <person name="Ruelas Castillo J."/>
            <person name="Vollmers C."/>
            <person name="Beinart R.A."/>
            <person name="Corbett-Detig R."/>
        </authorList>
    </citation>
    <scope>NUCLEOTIDE SEQUENCE [LARGE SCALE GENOMIC DNA]</scope>
    <source>
        <strain evidence="10">JDF_Ridge</strain>
    </source>
</reference>
<keyword evidence="6" id="KW-0963">Cytoplasm</keyword>
<dbReference type="GO" id="GO:0005525">
    <property type="term" value="F:GTP binding"/>
    <property type="evidence" value="ECO:0007669"/>
    <property type="project" value="UniProtKB-UniRule"/>
</dbReference>
<evidence type="ECO:0000256" key="4">
    <source>
        <dbReference type="ARBA" id="ARBA00022958"/>
    </source>
</evidence>
<dbReference type="PROSITE" id="PS51709">
    <property type="entry name" value="G_TRME"/>
    <property type="match status" value="1"/>
</dbReference>
<comment type="similarity">
    <text evidence="1 6 7">Belongs to the TRAFAC class TrmE-Era-EngA-EngB-Septin-like GTPase superfamily. TrmE GTPase family.</text>
</comment>
<dbReference type="InterPro" id="IPR027368">
    <property type="entry name" value="MnmE_dom2"/>
</dbReference>
<evidence type="ECO:0000313" key="11">
    <source>
        <dbReference type="Proteomes" id="UP000509429"/>
    </source>
</evidence>
<dbReference type="HAMAP" id="MF_00379">
    <property type="entry name" value="GTPase_MnmE"/>
    <property type="match status" value="1"/>
</dbReference>
<proteinExistence type="inferred from homology"/>
<dbReference type="PRINTS" id="PR00326">
    <property type="entry name" value="GTP1OBG"/>
</dbReference>
<feature type="binding site" evidence="6">
    <location>
        <position position="226"/>
    </location>
    <ligand>
        <name>K(+)</name>
        <dbReference type="ChEBI" id="CHEBI:29103"/>
    </ligand>
</feature>
<feature type="binding site" evidence="6">
    <location>
        <position position="447"/>
    </location>
    <ligand>
        <name>(6S)-5-formyl-5,6,7,8-tetrahydrofolate</name>
        <dbReference type="ChEBI" id="CHEBI:57457"/>
    </ligand>
</feature>
<dbReference type="InterPro" id="IPR025867">
    <property type="entry name" value="MnmE_helical"/>
</dbReference>
<dbReference type="PANTHER" id="PTHR42714">
    <property type="entry name" value="TRNA MODIFICATION GTPASE GTPBP3"/>
    <property type="match status" value="1"/>
</dbReference>
<feature type="domain" description="TrmE-type G" evidence="9">
    <location>
        <begin position="216"/>
        <end position="371"/>
    </location>
</feature>
<dbReference type="Gene3D" id="3.30.1360.120">
    <property type="entry name" value="Probable tRNA modification gtpase trme, domain 1"/>
    <property type="match status" value="1"/>
</dbReference>
<feature type="binding site" evidence="6">
    <location>
        <position position="24"/>
    </location>
    <ligand>
        <name>(6S)-5-formyl-5,6,7,8-tetrahydrofolate</name>
        <dbReference type="ChEBI" id="CHEBI:57457"/>
    </ligand>
</feature>
<feature type="binding site" evidence="6">
    <location>
        <position position="120"/>
    </location>
    <ligand>
        <name>(6S)-5-formyl-5,6,7,8-tetrahydrofolate</name>
        <dbReference type="ChEBI" id="CHEBI:57457"/>
    </ligand>
</feature>
<evidence type="ECO:0000256" key="7">
    <source>
        <dbReference type="RuleBase" id="RU003313"/>
    </source>
</evidence>
<dbReference type="GO" id="GO:0002098">
    <property type="term" value="P:tRNA wobble uridine modification"/>
    <property type="evidence" value="ECO:0007669"/>
    <property type="project" value="TreeGrafter"/>
</dbReference>
<comment type="subunit">
    <text evidence="6">Homodimer. Heterotetramer of two MnmE and two MnmG subunits.</text>
</comment>
<dbReference type="InterPro" id="IPR006073">
    <property type="entry name" value="GTP-bd"/>
</dbReference>
<evidence type="ECO:0000256" key="3">
    <source>
        <dbReference type="ARBA" id="ARBA00022741"/>
    </source>
</evidence>
<comment type="subcellular location">
    <subcellularLocation>
        <location evidence="6">Cytoplasm</location>
    </subcellularLocation>
</comment>
<sequence length="447" mass="48708">MNSSETTICALASSVGKGGIGVVRVSGPLCKVIAKKMLGFVPKPRYAHYGLFFDQENAEIDKGIALFFSKPHSFTGEDILEFQGHGGMSVMRCLLESIISMGAKPAEPGEFLKRAFLNGKMDLVQAEAVADMIDANSKYASKSAFRSLSGVFSSQVNMLTKSIIELRVFVEATIDFSDEEIDFLQFEQVKLKAKGIKQEIETILKSATQGVILREGLNVAIAGKPNVGKSSLLNALTQESSAIVTDIAGTTRDVLKETIHVNGMPLNIIDTAGLHDSHNKVEKEGIKRAYLEIERADVVLMVFDAQDDKLDFSILPKNMDYQFLLLIKNKVDLIGGTIERGVINDIVQLSVSAKHSEGMELLRKELFDIAGLEDFSEGIVLARKRHIIALEASLASIENAIMQLENGAIELMAEDLRFAGQSMGSITGEFSSDDLLGEIFSSFCIGK</sequence>
<keyword evidence="3 6" id="KW-0547">Nucleotide-binding</keyword>
<name>A0A6N0HQH7_9GAMM</name>
<evidence type="ECO:0000256" key="6">
    <source>
        <dbReference type="HAMAP-Rule" id="MF_00379"/>
    </source>
</evidence>
<evidence type="ECO:0000256" key="1">
    <source>
        <dbReference type="ARBA" id="ARBA00011043"/>
    </source>
</evidence>
<dbReference type="Pfam" id="PF10396">
    <property type="entry name" value="TrmE_N"/>
    <property type="match status" value="1"/>
</dbReference>
<dbReference type="RefSeq" id="WP_174605947.1">
    <property type="nucleotide sequence ID" value="NZ_CP054490.1"/>
</dbReference>
<dbReference type="InterPro" id="IPR027266">
    <property type="entry name" value="TrmE/GcvT-like"/>
</dbReference>
<dbReference type="GO" id="GO:0003924">
    <property type="term" value="F:GTPase activity"/>
    <property type="evidence" value="ECO:0007669"/>
    <property type="project" value="UniProtKB-UniRule"/>
</dbReference>
<dbReference type="PANTHER" id="PTHR42714:SF2">
    <property type="entry name" value="TRNA MODIFICATION GTPASE GTPBP3, MITOCHONDRIAL"/>
    <property type="match status" value="1"/>
</dbReference>
<feature type="coiled-coil region" evidence="8">
    <location>
        <begin position="387"/>
        <end position="414"/>
    </location>
</feature>
<dbReference type="Proteomes" id="UP000509429">
    <property type="component" value="Chromosome"/>
</dbReference>
<dbReference type="NCBIfam" id="TIGR00231">
    <property type="entry name" value="small_GTP"/>
    <property type="match status" value="1"/>
</dbReference>
<feature type="binding site" evidence="6">
    <location>
        <position position="81"/>
    </location>
    <ligand>
        <name>(6S)-5-formyl-5,6,7,8-tetrahydrofolate</name>
        <dbReference type="ChEBI" id="CHEBI:57457"/>
    </ligand>
</feature>
<dbReference type="AlphaFoldDB" id="A0A6N0HQH7"/>
<comment type="cofactor">
    <cofactor evidence="6">
        <name>K(+)</name>
        <dbReference type="ChEBI" id="CHEBI:29103"/>
    </cofactor>
    <text evidence="6">Binds 1 potassium ion per subunit.</text>
</comment>
<accession>A0A6N0HQH7</accession>
<dbReference type="CDD" id="cd14858">
    <property type="entry name" value="TrmE_N"/>
    <property type="match status" value="1"/>
</dbReference>
<dbReference type="Gene3D" id="1.20.120.430">
    <property type="entry name" value="tRNA modification GTPase MnmE domain 2"/>
    <property type="match status" value="1"/>
</dbReference>
<feature type="binding site" evidence="6">
    <location>
        <begin position="226"/>
        <end position="231"/>
    </location>
    <ligand>
        <name>GTP</name>
        <dbReference type="ChEBI" id="CHEBI:37565"/>
    </ligand>
</feature>
<feature type="binding site" evidence="6">
    <location>
        <position position="245"/>
    </location>
    <ligand>
        <name>K(+)</name>
        <dbReference type="ChEBI" id="CHEBI:29103"/>
    </ligand>
</feature>
<dbReference type="Pfam" id="PF01926">
    <property type="entry name" value="MMR_HSR1"/>
    <property type="match status" value="1"/>
</dbReference>
<evidence type="ECO:0000256" key="5">
    <source>
        <dbReference type="ARBA" id="ARBA00023134"/>
    </source>
</evidence>
<feature type="binding site" evidence="6">
    <location>
        <begin position="270"/>
        <end position="273"/>
    </location>
    <ligand>
        <name>GTP</name>
        <dbReference type="ChEBI" id="CHEBI:37565"/>
    </ligand>
</feature>
<keyword evidence="2 6" id="KW-0819">tRNA processing</keyword>
<keyword evidence="8" id="KW-0175">Coiled coil</keyword>
<keyword evidence="6" id="KW-0378">Hydrolase</keyword>
<feature type="binding site" evidence="6">
    <location>
        <position position="247"/>
    </location>
    <ligand>
        <name>K(+)</name>
        <dbReference type="ChEBI" id="CHEBI:29103"/>
    </ligand>
</feature>
<comment type="function">
    <text evidence="6">Exhibits a very high intrinsic GTPase hydrolysis rate. Involved in the addition of a carboxymethylaminomethyl (cmnm) group at the wobble position (U34) of certain tRNAs, forming tRNA-cmnm(5)s(2)U34.</text>
</comment>
<gene>
    <name evidence="6 10" type="primary">mnmE</name>
    <name evidence="6" type="synonym">trmE</name>
    <name evidence="10" type="ORF">HUE58_05235</name>
</gene>
<dbReference type="CDD" id="cd04164">
    <property type="entry name" value="trmE"/>
    <property type="match status" value="1"/>
</dbReference>
<dbReference type="SUPFAM" id="SSF116878">
    <property type="entry name" value="TrmE connector domain"/>
    <property type="match status" value="1"/>
</dbReference>
<evidence type="ECO:0000256" key="8">
    <source>
        <dbReference type="SAM" id="Coils"/>
    </source>
</evidence>
<dbReference type="InterPro" id="IPR004520">
    <property type="entry name" value="GTPase_MnmE"/>
</dbReference>
<keyword evidence="4 6" id="KW-0630">Potassium</keyword>
<dbReference type="GO" id="GO:0030488">
    <property type="term" value="P:tRNA methylation"/>
    <property type="evidence" value="ECO:0007669"/>
    <property type="project" value="TreeGrafter"/>
</dbReference>
<dbReference type="Gene3D" id="3.40.50.300">
    <property type="entry name" value="P-loop containing nucleotide triphosphate hydrolases"/>
    <property type="match status" value="1"/>
</dbReference>
<protein>
    <recommendedName>
        <fullName evidence="6">tRNA modification GTPase MnmE</fullName>
        <ecNumber evidence="6">3.6.-.-</ecNumber>
    </recommendedName>
</protein>
<dbReference type="Pfam" id="PF12631">
    <property type="entry name" value="MnmE_helical"/>
    <property type="match status" value="1"/>
</dbReference>
<dbReference type="SUPFAM" id="SSF52540">
    <property type="entry name" value="P-loop containing nucleoside triphosphate hydrolases"/>
    <property type="match status" value="1"/>
</dbReference>
<comment type="caution">
    <text evidence="6">Lacks conserved residue(s) required for the propagation of feature annotation.</text>
</comment>
<keyword evidence="6" id="KW-0479">Metal-binding</keyword>
<feature type="binding site" evidence="6">
    <location>
        <position position="230"/>
    </location>
    <ligand>
        <name>Mg(2+)</name>
        <dbReference type="ChEBI" id="CHEBI:18420"/>
    </ligand>
</feature>
<dbReference type="NCBIfam" id="TIGR00450">
    <property type="entry name" value="mnmE_trmE_thdF"/>
    <property type="match status" value="1"/>
</dbReference>
<dbReference type="GO" id="GO:0005829">
    <property type="term" value="C:cytosol"/>
    <property type="evidence" value="ECO:0007669"/>
    <property type="project" value="TreeGrafter"/>
</dbReference>